<dbReference type="OrthoDB" id="5352492at2759"/>
<dbReference type="Proteomes" id="UP000530670">
    <property type="component" value="Unassembled WGS sequence"/>
</dbReference>
<dbReference type="GeneID" id="59302150"/>
<keyword evidence="4" id="KW-1185">Reference proteome</keyword>
<gene>
    <name evidence="3" type="ORF">FTJAE_3569</name>
</gene>
<organism evidence="3 4">
    <name type="scientific">Fusarium tjaetaba</name>
    <dbReference type="NCBI Taxonomy" id="1567544"/>
    <lineage>
        <taxon>Eukaryota</taxon>
        <taxon>Fungi</taxon>
        <taxon>Dikarya</taxon>
        <taxon>Ascomycota</taxon>
        <taxon>Pezizomycotina</taxon>
        <taxon>Sordariomycetes</taxon>
        <taxon>Hypocreomycetidae</taxon>
        <taxon>Hypocreales</taxon>
        <taxon>Nectriaceae</taxon>
        <taxon>Fusarium</taxon>
        <taxon>Fusarium fujikuroi species complex</taxon>
    </lineage>
</organism>
<proteinExistence type="predicted"/>
<reference evidence="3 4" key="1">
    <citation type="submission" date="2020-05" db="EMBL/GenBank/DDBJ databases">
        <title>Identification and distribution of gene clusters putatively required for synthesis of sphingolipid metabolism inhibitors in phylogenetically diverse species of the filamentous fungus Fusarium.</title>
        <authorList>
            <person name="Kim H.-S."/>
            <person name="Busman M."/>
            <person name="Brown D.W."/>
            <person name="Divon H."/>
            <person name="Uhlig S."/>
            <person name="Proctor R.H."/>
        </authorList>
    </citation>
    <scope>NUCLEOTIDE SEQUENCE [LARGE SCALE GENOMIC DNA]</scope>
    <source>
        <strain evidence="3 4">NRRL 66243</strain>
    </source>
</reference>
<evidence type="ECO:0000259" key="2">
    <source>
        <dbReference type="Pfam" id="PF20248"/>
    </source>
</evidence>
<feature type="domain" description="DUF6603" evidence="2">
    <location>
        <begin position="5"/>
        <end position="101"/>
    </location>
</feature>
<evidence type="ECO:0000313" key="3">
    <source>
        <dbReference type="EMBL" id="KAF5642412.1"/>
    </source>
</evidence>
<feature type="region of interest" description="Disordered" evidence="1">
    <location>
        <begin position="293"/>
        <end position="316"/>
    </location>
</feature>
<comment type="caution">
    <text evidence="3">The sequence shown here is derived from an EMBL/GenBank/DDBJ whole genome shotgun (WGS) entry which is preliminary data.</text>
</comment>
<dbReference type="Pfam" id="PF20248">
    <property type="entry name" value="DUF6603"/>
    <property type="match status" value="1"/>
</dbReference>
<evidence type="ECO:0000313" key="4">
    <source>
        <dbReference type="Proteomes" id="UP000530670"/>
    </source>
</evidence>
<dbReference type="AlphaFoldDB" id="A0A8H5S1I0"/>
<name>A0A8H5S1I0_9HYPO</name>
<dbReference type="RefSeq" id="XP_037209232.1">
    <property type="nucleotide sequence ID" value="XM_037349880.1"/>
</dbReference>
<accession>A0A8H5S1I0</accession>
<dbReference type="InterPro" id="IPR046538">
    <property type="entry name" value="DUF6603"/>
</dbReference>
<protein>
    <submittedName>
        <fullName evidence="3">Transcriptional activator srcap</fullName>
    </submittedName>
</protein>
<evidence type="ECO:0000256" key="1">
    <source>
        <dbReference type="SAM" id="MobiDB-lite"/>
    </source>
</evidence>
<sequence length="316" mass="34824">MISLDAVVVMFGQSVKLGIYAVALVDIPNAKSPIRFAHVELDIGVTVNFDYRTMKVEVQLSPKSFILDPNCYLTGGLASYYCFDATHADKSLVSSFVFTLGNETVGMKGARMIAECEGKILPEDPSQGHTFLANSGFLNNSSSSYRKQNEEWVVRAGSFSFVVGCKMSVEDAKYFDEEKNVVNSVSSKGPTIYVRPMHLKEAMAKSDMNIVMTQDGNARAIWGMTQEYKPVPAGLWARHDESQDPTKSNEGKSIHDLLDINSGSLKLMMGILMQGPPAKMSEDNLKTFNILAQGESPSSGEAVSRHRITRRRLESQ</sequence>
<dbReference type="EMBL" id="JAAQRI010000069">
    <property type="protein sequence ID" value="KAF5642412.1"/>
    <property type="molecule type" value="Genomic_DNA"/>
</dbReference>